<dbReference type="EMBL" id="JAEFCI010010976">
    <property type="protein sequence ID" value="KAG5456899.1"/>
    <property type="molecule type" value="Genomic_DNA"/>
</dbReference>
<gene>
    <name evidence="3" type="ORF">BJ554DRAFT_3225</name>
</gene>
<evidence type="ECO:0000313" key="3">
    <source>
        <dbReference type="EMBL" id="KAG5456899.1"/>
    </source>
</evidence>
<feature type="region of interest" description="Disordered" evidence="2">
    <location>
        <begin position="436"/>
        <end position="457"/>
    </location>
</feature>
<dbReference type="InterPro" id="IPR023398">
    <property type="entry name" value="TIF_eIF4e-like"/>
</dbReference>
<organism evidence="3 4">
    <name type="scientific">Olpidium bornovanus</name>
    <dbReference type="NCBI Taxonomy" id="278681"/>
    <lineage>
        <taxon>Eukaryota</taxon>
        <taxon>Fungi</taxon>
        <taxon>Fungi incertae sedis</taxon>
        <taxon>Olpidiomycota</taxon>
        <taxon>Olpidiomycotina</taxon>
        <taxon>Olpidiomycetes</taxon>
        <taxon>Olpidiales</taxon>
        <taxon>Olpidiaceae</taxon>
        <taxon>Olpidium</taxon>
    </lineage>
</organism>
<evidence type="ECO:0000256" key="2">
    <source>
        <dbReference type="SAM" id="MobiDB-lite"/>
    </source>
</evidence>
<feature type="region of interest" description="Disordered" evidence="2">
    <location>
        <begin position="1"/>
        <end position="245"/>
    </location>
</feature>
<keyword evidence="1" id="KW-0396">Initiation factor</keyword>
<dbReference type="Gene3D" id="3.30.760.10">
    <property type="entry name" value="RNA Cap, Translation Initiation Factor Eif4e"/>
    <property type="match status" value="1"/>
</dbReference>
<dbReference type="GO" id="GO:0016281">
    <property type="term" value="C:eukaryotic translation initiation factor 4F complex"/>
    <property type="evidence" value="ECO:0007669"/>
    <property type="project" value="TreeGrafter"/>
</dbReference>
<dbReference type="GO" id="GO:0003743">
    <property type="term" value="F:translation initiation factor activity"/>
    <property type="evidence" value="ECO:0007669"/>
    <property type="project" value="UniProtKB-KW"/>
</dbReference>
<protein>
    <submittedName>
        <fullName evidence="3">Translation initiation factor eIF 4e-like domain-containing protein</fullName>
    </submittedName>
</protein>
<proteinExistence type="inferred from homology"/>
<comment type="caution">
    <text evidence="3">The sequence shown here is derived from an EMBL/GenBank/DDBJ whole genome shotgun (WGS) entry which is preliminary data.</text>
</comment>
<dbReference type="PANTHER" id="PTHR11960">
    <property type="entry name" value="EUKARYOTIC TRANSLATION INITIATION FACTOR 4E RELATED"/>
    <property type="match status" value="1"/>
</dbReference>
<dbReference type="Proteomes" id="UP000673691">
    <property type="component" value="Unassembled WGS sequence"/>
</dbReference>
<sequence length="488" mass="50393">MTVPLPTPGAAPAAASRPFRAGADEDAALPGACLGPAEKPPRCDPPVDDPAAAEGPAAGGGGSPEPVHREPAAGSAAAEERQKEASGAQKDQGVARLAVAVRDAAAVDQRAGGEASRTPPPPHARFGDEGARAPGESGPAARLPDGTAESGGASGTEPPALGSISKPSSAADAAGSSPPAGEREVDTAAAAAAPTGSEPCAEVAPPAASSGAPDQSAAARPWGPPRTEAGPDSAAAPAPAPPPAAAEPALLPLLFASSAPRPASGFDDRPTQLLERRGSVGSLLGNDARTRQQSDFPLPRLNRRPETFDYDGRTYTKEDARHLPLNDVWTLYYDSKPTGRIVQGKDKYESSLQFVYRFDNVADFCGLINNVKRPSRMNQYSTLHVGGSLLRLWVLRHRRRVYRTGESFRLFKNDIKPMWEDPANEGGGKLTIHLPGPGQAAGRSSGMRAPSPSRHDAGETTCDSAWINLCIAAAGDQFDGPVCGLIVQ</sequence>
<comment type="similarity">
    <text evidence="1">Belongs to the eukaryotic initiation factor 4E family.</text>
</comment>
<keyword evidence="4" id="KW-1185">Reference proteome</keyword>
<dbReference type="AlphaFoldDB" id="A0A8H7ZP42"/>
<feature type="compositionally biased region" description="Low complexity" evidence="2">
    <location>
        <begin position="10"/>
        <end position="21"/>
    </location>
</feature>
<name>A0A8H7ZP42_9FUNG</name>
<accession>A0A8H7ZP42</accession>
<keyword evidence="1" id="KW-0648">Protein biosynthesis</keyword>
<dbReference type="InterPro" id="IPR001040">
    <property type="entry name" value="TIF_eIF_4E"/>
</dbReference>
<feature type="non-terminal residue" evidence="3">
    <location>
        <position position="488"/>
    </location>
</feature>
<dbReference type="Pfam" id="PF01652">
    <property type="entry name" value="IF4E"/>
    <property type="match status" value="1"/>
</dbReference>
<feature type="compositionally biased region" description="Low complexity" evidence="2">
    <location>
        <begin position="94"/>
        <end position="110"/>
    </location>
</feature>
<evidence type="ECO:0000313" key="4">
    <source>
        <dbReference type="Proteomes" id="UP000673691"/>
    </source>
</evidence>
<feature type="region of interest" description="Disordered" evidence="2">
    <location>
        <begin position="291"/>
        <end position="310"/>
    </location>
</feature>
<keyword evidence="1" id="KW-0694">RNA-binding</keyword>
<dbReference type="SUPFAM" id="SSF55418">
    <property type="entry name" value="eIF4e-like"/>
    <property type="match status" value="1"/>
</dbReference>
<dbReference type="OrthoDB" id="590761at2759"/>
<feature type="compositionally biased region" description="Low complexity" evidence="2">
    <location>
        <begin position="165"/>
        <end position="180"/>
    </location>
</feature>
<dbReference type="GO" id="GO:0000340">
    <property type="term" value="F:RNA 7-methylguanosine cap binding"/>
    <property type="evidence" value="ECO:0007669"/>
    <property type="project" value="TreeGrafter"/>
</dbReference>
<evidence type="ECO:0000256" key="1">
    <source>
        <dbReference type="RuleBase" id="RU004374"/>
    </source>
</evidence>
<reference evidence="3 4" key="1">
    <citation type="journal article" name="Sci. Rep.">
        <title>Genome-scale phylogenetic analyses confirm Olpidium as the closest living zoosporic fungus to the non-flagellated, terrestrial fungi.</title>
        <authorList>
            <person name="Chang Y."/>
            <person name="Rochon D."/>
            <person name="Sekimoto S."/>
            <person name="Wang Y."/>
            <person name="Chovatia M."/>
            <person name="Sandor L."/>
            <person name="Salamov A."/>
            <person name="Grigoriev I.V."/>
            <person name="Stajich J.E."/>
            <person name="Spatafora J.W."/>
        </authorList>
    </citation>
    <scope>NUCLEOTIDE SEQUENCE [LARGE SCALE GENOMIC DNA]</scope>
    <source>
        <strain evidence="3">S191</strain>
    </source>
</reference>